<dbReference type="InterPro" id="IPR052016">
    <property type="entry name" value="Bact_Sigma-Reg"/>
</dbReference>
<feature type="domain" description="GAF" evidence="2">
    <location>
        <begin position="192"/>
        <end position="337"/>
    </location>
</feature>
<protein>
    <submittedName>
        <fullName evidence="3">GAF-domain-containing sensor protein</fullName>
    </submittedName>
</protein>
<sequence>MELATCKASYFDLFIDVTKKITTAENIDDIFKLITQTLPEIMDVDGSSIRLLNDADKKLVLRSASGLSEAYLNRGPIDHEEPVFKALEGTPIVIEDAANDPRIQYKESIVQEGIQSILVVPISIRGKNVGILRVLCKKPHHFNPDEINFVAALGEQCGIAIENARIFADQQTQLDYFETIHAISKKINTTYELDKILDLIVTRLPEVMNLKAATIRLMEENKGDLELKAAYGLSQTYLERGPLDKELATYYLKQGEPVVILDAKTDLHTIYHKEAELEGISSILAVPVTFNEEVIGILRLLTEEVRQFSHADINFALAIAEQSGIAIQRAIDYNRLKQTCK</sequence>
<evidence type="ECO:0000259" key="2">
    <source>
        <dbReference type="SMART" id="SM00065"/>
    </source>
</evidence>
<dbReference type="OrthoDB" id="9765588at2"/>
<dbReference type="SMART" id="SM00065">
    <property type="entry name" value="GAF"/>
    <property type="match status" value="2"/>
</dbReference>
<dbReference type="AlphaFoldDB" id="S0FTS5"/>
<dbReference type="PANTHER" id="PTHR43156">
    <property type="entry name" value="STAGE II SPORULATION PROTEIN E-RELATED"/>
    <property type="match status" value="1"/>
</dbReference>
<evidence type="ECO:0000256" key="1">
    <source>
        <dbReference type="ARBA" id="ARBA00022801"/>
    </source>
</evidence>
<keyword evidence="4" id="KW-1185">Reference proteome</keyword>
<dbReference type="GO" id="GO:0016791">
    <property type="term" value="F:phosphatase activity"/>
    <property type="evidence" value="ECO:0007669"/>
    <property type="project" value="TreeGrafter"/>
</dbReference>
<keyword evidence="1" id="KW-0378">Hydrolase</keyword>
<reference evidence="3 4" key="1">
    <citation type="journal article" date="2013" name="Genome Announc.">
        <title>Draft Genome Sequence of Desulfotignum phosphitoxidans DSM 13687 Strain FiPS-3.</title>
        <authorList>
            <person name="Poehlein A."/>
            <person name="Daniel R."/>
            <person name="Simeonova D.D."/>
        </authorList>
    </citation>
    <scope>NUCLEOTIDE SEQUENCE [LARGE SCALE GENOMIC DNA]</scope>
    <source>
        <strain evidence="3 4">DSM 13687</strain>
    </source>
</reference>
<feature type="domain" description="GAF" evidence="2">
    <location>
        <begin position="26"/>
        <end position="171"/>
    </location>
</feature>
<dbReference type="RefSeq" id="WP_006967887.1">
    <property type="nucleotide sequence ID" value="NZ_APJX01000010.1"/>
</dbReference>
<accession>S0FTS5</accession>
<evidence type="ECO:0000313" key="3">
    <source>
        <dbReference type="EMBL" id="EMS78085.1"/>
    </source>
</evidence>
<name>S0FTS5_9BACT</name>
<proteinExistence type="predicted"/>
<dbReference type="PANTHER" id="PTHR43156:SF2">
    <property type="entry name" value="STAGE II SPORULATION PROTEIN E"/>
    <property type="match status" value="1"/>
</dbReference>
<dbReference type="Proteomes" id="UP000014216">
    <property type="component" value="Unassembled WGS sequence"/>
</dbReference>
<dbReference type="Gene3D" id="3.30.450.40">
    <property type="match status" value="2"/>
</dbReference>
<dbReference type="Pfam" id="PF13185">
    <property type="entry name" value="GAF_2"/>
    <property type="match status" value="2"/>
</dbReference>
<evidence type="ECO:0000313" key="4">
    <source>
        <dbReference type="Proteomes" id="UP000014216"/>
    </source>
</evidence>
<dbReference type="EMBL" id="APJX01000010">
    <property type="protein sequence ID" value="EMS78085.1"/>
    <property type="molecule type" value="Genomic_DNA"/>
</dbReference>
<gene>
    <name evidence="3" type="ORF">Dpo_10c00780</name>
</gene>
<organism evidence="3 4">
    <name type="scientific">Desulfotignum phosphitoxidans DSM 13687</name>
    <dbReference type="NCBI Taxonomy" id="1286635"/>
    <lineage>
        <taxon>Bacteria</taxon>
        <taxon>Pseudomonadati</taxon>
        <taxon>Thermodesulfobacteriota</taxon>
        <taxon>Desulfobacteria</taxon>
        <taxon>Desulfobacterales</taxon>
        <taxon>Desulfobacteraceae</taxon>
        <taxon>Desulfotignum</taxon>
    </lineage>
</organism>
<comment type="caution">
    <text evidence="3">The sequence shown here is derived from an EMBL/GenBank/DDBJ whole genome shotgun (WGS) entry which is preliminary data.</text>
</comment>
<dbReference type="InterPro" id="IPR029016">
    <property type="entry name" value="GAF-like_dom_sf"/>
</dbReference>
<dbReference type="InterPro" id="IPR003018">
    <property type="entry name" value="GAF"/>
</dbReference>
<dbReference type="SUPFAM" id="SSF55781">
    <property type="entry name" value="GAF domain-like"/>
    <property type="match status" value="2"/>
</dbReference>